<name>A0AAW1JKL0_POPJA</name>
<evidence type="ECO:0000256" key="1">
    <source>
        <dbReference type="SAM" id="Phobius"/>
    </source>
</evidence>
<gene>
    <name evidence="2" type="ORF">QE152_g28425</name>
</gene>
<dbReference type="Proteomes" id="UP001458880">
    <property type="component" value="Unassembled WGS sequence"/>
</dbReference>
<dbReference type="EMBL" id="JASPKY010000355">
    <property type="protein sequence ID" value="KAK9704215.1"/>
    <property type="molecule type" value="Genomic_DNA"/>
</dbReference>
<protein>
    <recommendedName>
        <fullName evidence="4">PiggyBac transposable element-derived protein domain-containing protein</fullName>
    </recommendedName>
</protein>
<organism evidence="2 3">
    <name type="scientific">Popillia japonica</name>
    <name type="common">Japanese beetle</name>
    <dbReference type="NCBI Taxonomy" id="7064"/>
    <lineage>
        <taxon>Eukaryota</taxon>
        <taxon>Metazoa</taxon>
        <taxon>Ecdysozoa</taxon>
        <taxon>Arthropoda</taxon>
        <taxon>Hexapoda</taxon>
        <taxon>Insecta</taxon>
        <taxon>Pterygota</taxon>
        <taxon>Neoptera</taxon>
        <taxon>Endopterygota</taxon>
        <taxon>Coleoptera</taxon>
        <taxon>Polyphaga</taxon>
        <taxon>Scarabaeiformia</taxon>
        <taxon>Scarabaeidae</taxon>
        <taxon>Rutelinae</taxon>
        <taxon>Popillia</taxon>
    </lineage>
</organism>
<keyword evidence="1" id="KW-0472">Membrane</keyword>
<comment type="caution">
    <text evidence="2">The sequence shown here is derived from an EMBL/GenBank/DDBJ whole genome shotgun (WGS) entry which is preliminary data.</text>
</comment>
<proteinExistence type="predicted"/>
<keyword evidence="1" id="KW-1133">Transmembrane helix</keyword>
<evidence type="ECO:0000313" key="3">
    <source>
        <dbReference type="Proteomes" id="UP001458880"/>
    </source>
</evidence>
<evidence type="ECO:0008006" key="4">
    <source>
        <dbReference type="Google" id="ProtNLM"/>
    </source>
</evidence>
<keyword evidence="3" id="KW-1185">Reference proteome</keyword>
<sequence>MGPTDFSGTAEKIVTVATALWRVDNLDKLDRTYSSKRKTKRRPMVVFYNTLDTGAYNALVIWMTWKPNGKNDVNYRRRVFLRQLAFEHTEEHIQRKKQCRCRVK</sequence>
<feature type="transmembrane region" description="Helical" evidence="1">
    <location>
        <begin position="45"/>
        <end position="65"/>
    </location>
</feature>
<keyword evidence="1" id="KW-0812">Transmembrane</keyword>
<accession>A0AAW1JKL0</accession>
<reference evidence="2 3" key="1">
    <citation type="journal article" date="2024" name="BMC Genomics">
        <title>De novo assembly and annotation of Popillia japonica's genome with initial clues to its potential as an invasive pest.</title>
        <authorList>
            <person name="Cucini C."/>
            <person name="Boschi S."/>
            <person name="Funari R."/>
            <person name="Cardaioli E."/>
            <person name="Iannotti N."/>
            <person name="Marturano G."/>
            <person name="Paoli F."/>
            <person name="Bruttini M."/>
            <person name="Carapelli A."/>
            <person name="Frati F."/>
            <person name="Nardi F."/>
        </authorList>
    </citation>
    <scope>NUCLEOTIDE SEQUENCE [LARGE SCALE GENOMIC DNA]</scope>
    <source>
        <strain evidence="2">DMR45628</strain>
    </source>
</reference>
<evidence type="ECO:0000313" key="2">
    <source>
        <dbReference type="EMBL" id="KAK9704215.1"/>
    </source>
</evidence>
<dbReference type="AlphaFoldDB" id="A0AAW1JKL0"/>